<keyword evidence="2" id="KW-1185">Reference proteome</keyword>
<gene>
    <name evidence="1" type="ORF">PLEPLA_LOCUS17191</name>
</gene>
<protein>
    <submittedName>
        <fullName evidence="1">Uncharacterized protein</fullName>
    </submittedName>
</protein>
<dbReference type="AlphaFoldDB" id="A0A9N7UDW6"/>
<evidence type="ECO:0000313" key="2">
    <source>
        <dbReference type="Proteomes" id="UP001153269"/>
    </source>
</evidence>
<comment type="caution">
    <text evidence="1">The sequence shown here is derived from an EMBL/GenBank/DDBJ whole genome shotgun (WGS) entry which is preliminary data.</text>
</comment>
<dbReference type="Proteomes" id="UP001153269">
    <property type="component" value="Unassembled WGS sequence"/>
</dbReference>
<proteinExistence type="predicted"/>
<name>A0A9N7UDW6_PLEPL</name>
<organism evidence="1 2">
    <name type="scientific">Pleuronectes platessa</name>
    <name type="common">European plaice</name>
    <dbReference type="NCBI Taxonomy" id="8262"/>
    <lineage>
        <taxon>Eukaryota</taxon>
        <taxon>Metazoa</taxon>
        <taxon>Chordata</taxon>
        <taxon>Craniata</taxon>
        <taxon>Vertebrata</taxon>
        <taxon>Euteleostomi</taxon>
        <taxon>Actinopterygii</taxon>
        <taxon>Neopterygii</taxon>
        <taxon>Teleostei</taxon>
        <taxon>Neoteleostei</taxon>
        <taxon>Acanthomorphata</taxon>
        <taxon>Carangaria</taxon>
        <taxon>Pleuronectiformes</taxon>
        <taxon>Pleuronectoidei</taxon>
        <taxon>Pleuronectidae</taxon>
        <taxon>Pleuronectes</taxon>
    </lineage>
</organism>
<accession>A0A9N7UDW6</accession>
<reference evidence="1" key="1">
    <citation type="submission" date="2020-03" db="EMBL/GenBank/DDBJ databases">
        <authorList>
            <person name="Weist P."/>
        </authorList>
    </citation>
    <scope>NUCLEOTIDE SEQUENCE</scope>
</reference>
<dbReference type="EMBL" id="CADEAL010001113">
    <property type="protein sequence ID" value="CAB1429216.1"/>
    <property type="molecule type" value="Genomic_DNA"/>
</dbReference>
<evidence type="ECO:0000313" key="1">
    <source>
        <dbReference type="EMBL" id="CAB1429216.1"/>
    </source>
</evidence>
<sequence length="113" mass="12657">MQLRCLPRLQSRDYSAFTPRFGVASASGVNPALERQLVQRRRNWKGRLHRTRATQDGSGTWSGEVVSVVLWEWTGSTGDGSRRRGTERNTVVWIEASEIEIPCTQTSHCVAVG</sequence>